<dbReference type="EMBL" id="ML995499">
    <property type="protein sequence ID" value="KAF2137901.1"/>
    <property type="molecule type" value="Genomic_DNA"/>
</dbReference>
<sequence>MDGQQGEEAVAVSHFCLGFASPLSSFSAASLSYRLLDPISTDKHTRTHGAHAHENAYQHPSSHRLDAPTYTRRREDGCPRAPMNRGGGGIPRTQASVLLIARGEAVFNKIKDNTEPAIAVQEILDGRAEGGRRGARGDEGSGAYCEQRVQIERESVWLCLVVEDFVLCLGDKGRIVYR</sequence>
<dbReference type="GeneID" id="54301001"/>
<dbReference type="RefSeq" id="XP_033393616.1">
    <property type="nucleotide sequence ID" value="XM_033543504.1"/>
</dbReference>
<reference evidence="2" key="1">
    <citation type="journal article" date="2020" name="Stud. Mycol.">
        <title>101 Dothideomycetes genomes: a test case for predicting lifestyles and emergence of pathogens.</title>
        <authorList>
            <person name="Haridas S."/>
            <person name="Albert R."/>
            <person name="Binder M."/>
            <person name="Bloem J."/>
            <person name="Labutti K."/>
            <person name="Salamov A."/>
            <person name="Andreopoulos B."/>
            <person name="Baker S."/>
            <person name="Barry K."/>
            <person name="Bills G."/>
            <person name="Bluhm B."/>
            <person name="Cannon C."/>
            <person name="Castanera R."/>
            <person name="Culley D."/>
            <person name="Daum C."/>
            <person name="Ezra D."/>
            <person name="Gonzalez J."/>
            <person name="Henrissat B."/>
            <person name="Kuo A."/>
            <person name="Liang C."/>
            <person name="Lipzen A."/>
            <person name="Lutzoni F."/>
            <person name="Magnuson J."/>
            <person name="Mondo S."/>
            <person name="Nolan M."/>
            <person name="Ohm R."/>
            <person name="Pangilinan J."/>
            <person name="Park H.-J."/>
            <person name="Ramirez L."/>
            <person name="Alfaro M."/>
            <person name="Sun H."/>
            <person name="Tritt A."/>
            <person name="Yoshinaga Y."/>
            <person name="Zwiers L.-H."/>
            <person name="Turgeon B."/>
            <person name="Goodwin S."/>
            <person name="Spatafora J."/>
            <person name="Crous P."/>
            <person name="Grigoriev I."/>
        </authorList>
    </citation>
    <scope>NUCLEOTIDE SEQUENCE</scope>
    <source>
        <strain evidence="2">CBS 121167</strain>
    </source>
</reference>
<dbReference type="AlphaFoldDB" id="A0A6A6B574"/>
<gene>
    <name evidence="2" type="ORF">K452DRAFT_312032</name>
</gene>
<feature type="region of interest" description="Disordered" evidence="1">
    <location>
        <begin position="44"/>
        <end position="64"/>
    </location>
</feature>
<proteinExistence type="predicted"/>
<name>A0A6A6B574_9PEZI</name>
<accession>A0A6A6B574</accession>
<evidence type="ECO:0000313" key="3">
    <source>
        <dbReference type="Proteomes" id="UP000799438"/>
    </source>
</evidence>
<organism evidence="2 3">
    <name type="scientific">Aplosporella prunicola CBS 121167</name>
    <dbReference type="NCBI Taxonomy" id="1176127"/>
    <lineage>
        <taxon>Eukaryota</taxon>
        <taxon>Fungi</taxon>
        <taxon>Dikarya</taxon>
        <taxon>Ascomycota</taxon>
        <taxon>Pezizomycotina</taxon>
        <taxon>Dothideomycetes</taxon>
        <taxon>Dothideomycetes incertae sedis</taxon>
        <taxon>Botryosphaeriales</taxon>
        <taxon>Aplosporellaceae</taxon>
        <taxon>Aplosporella</taxon>
    </lineage>
</organism>
<dbReference type="Proteomes" id="UP000799438">
    <property type="component" value="Unassembled WGS sequence"/>
</dbReference>
<evidence type="ECO:0000256" key="1">
    <source>
        <dbReference type="SAM" id="MobiDB-lite"/>
    </source>
</evidence>
<keyword evidence="3" id="KW-1185">Reference proteome</keyword>
<evidence type="ECO:0000313" key="2">
    <source>
        <dbReference type="EMBL" id="KAF2137901.1"/>
    </source>
</evidence>
<protein>
    <submittedName>
        <fullName evidence="2">Uncharacterized protein</fullName>
    </submittedName>
</protein>